<keyword evidence="6 9" id="KW-0570">Pentose shunt</keyword>
<dbReference type="Proteomes" id="UP001164286">
    <property type="component" value="Unassembled WGS sequence"/>
</dbReference>
<gene>
    <name evidence="10" type="ORF">MKK02DRAFT_41328</name>
</gene>
<comment type="caution">
    <text evidence="10">The sequence shown here is derived from an EMBL/GenBank/DDBJ whole genome shotgun (WGS) entry which is preliminary data.</text>
</comment>
<dbReference type="GeneID" id="77730727"/>
<comment type="function">
    <text evidence="9">Catalyzes the rate-limiting step of the non-oxidative phase in the pentose phosphate pathway. Catalyzes the reversible conversion of sedheptulose-7-phosphate and D-glyceraldehyde 3-phosphate into erythrose-4-phosphate and beta-D-fructose 6-phosphate.</text>
</comment>
<keyword evidence="11" id="KW-1185">Reference proteome</keyword>
<keyword evidence="7" id="KW-0704">Schiff base</keyword>
<evidence type="ECO:0000256" key="5">
    <source>
        <dbReference type="ARBA" id="ARBA00022679"/>
    </source>
</evidence>
<dbReference type="AlphaFoldDB" id="A0AA38H2C0"/>
<comment type="pathway">
    <text evidence="1 9">Carbohydrate degradation; pentose phosphate pathway; D-glyceraldehyde 3-phosphate and beta-D-fructose 6-phosphate from D-ribose 5-phosphate and D-xylulose 5-phosphate (non-oxidative stage): step 2/3.</text>
</comment>
<dbReference type="RefSeq" id="XP_052941476.1">
    <property type="nucleotide sequence ID" value="XM_053091522.1"/>
</dbReference>
<organism evidence="10 11">
    <name type="scientific">Dioszegia hungarica</name>
    <dbReference type="NCBI Taxonomy" id="4972"/>
    <lineage>
        <taxon>Eukaryota</taxon>
        <taxon>Fungi</taxon>
        <taxon>Dikarya</taxon>
        <taxon>Basidiomycota</taxon>
        <taxon>Agaricomycotina</taxon>
        <taxon>Tremellomycetes</taxon>
        <taxon>Tremellales</taxon>
        <taxon>Bulleribasidiaceae</taxon>
        <taxon>Dioszegia</taxon>
    </lineage>
</organism>
<evidence type="ECO:0000256" key="4">
    <source>
        <dbReference type="ARBA" id="ARBA00018292"/>
    </source>
</evidence>
<dbReference type="CDD" id="cd00957">
    <property type="entry name" value="Transaldolase_TalAB"/>
    <property type="match status" value="1"/>
</dbReference>
<dbReference type="PROSITE" id="PS01054">
    <property type="entry name" value="TRANSALDOLASE_1"/>
    <property type="match status" value="1"/>
</dbReference>
<dbReference type="EC" id="2.2.1.2" evidence="3 9"/>
<evidence type="ECO:0000256" key="1">
    <source>
        <dbReference type="ARBA" id="ARBA00004857"/>
    </source>
</evidence>
<sequence length="320" mass="35399">MNALEALKATGTIVVADTGDFTAISVFKPQDATTNPTLILNATKLPECAKLMQIAVDYAKQKGGDVDTQAENAMDHLLVEFGREILKMIPGRVSTEIDASFSFDTVGTIAKAKQIIALYKSMGVPKERVLIKIASTWEGIQAAKELEREGICCNLTLMFSLVQAIACAEAEVTLVSPFVARVLDWYRAVEGQEFPAERNPGVDSVEKIYNYYRQHGYKTIVMGASFKRVGEVIALAGCDFLTINPIVLKELMESSEPVPRKLSLDSAKQHAVPKVSYIDDEAKFRWELFQERMAFEKLYEGIRGFAADGETLKAQLRAML</sequence>
<dbReference type="InterPro" id="IPR013785">
    <property type="entry name" value="Aldolase_TIM"/>
</dbReference>
<dbReference type="GO" id="GO:0005737">
    <property type="term" value="C:cytoplasm"/>
    <property type="evidence" value="ECO:0007669"/>
    <property type="project" value="InterPro"/>
</dbReference>
<dbReference type="PANTHER" id="PTHR10683">
    <property type="entry name" value="TRANSALDOLASE"/>
    <property type="match status" value="1"/>
</dbReference>
<evidence type="ECO:0000256" key="7">
    <source>
        <dbReference type="ARBA" id="ARBA00023270"/>
    </source>
</evidence>
<evidence type="ECO:0000313" key="11">
    <source>
        <dbReference type="Proteomes" id="UP001164286"/>
    </source>
</evidence>
<dbReference type="InterPro" id="IPR001585">
    <property type="entry name" value="TAL/FSA"/>
</dbReference>
<accession>A0AA38H2C0</accession>
<evidence type="ECO:0000256" key="9">
    <source>
        <dbReference type="RuleBase" id="RU000501"/>
    </source>
</evidence>
<protein>
    <recommendedName>
        <fullName evidence="4 9">Transaldolase</fullName>
        <ecNumber evidence="3 9">2.2.1.2</ecNumber>
    </recommendedName>
</protein>
<evidence type="ECO:0000256" key="3">
    <source>
        <dbReference type="ARBA" id="ARBA00013151"/>
    </source>
</evidence>
<dbReference type="FunFam" id="3.20.20.70:FF:000088">
    <property type="entry name" value="Transaldolase"/>
    <property type="match status" value="1"/>
</dbReference>
<proteinExistence type="inferred from homology"/>
<reference evidence="10" key="1">
    <citation type="journal article" date="2022" name="G3 (Bethesda)">
        <title>High quality genome of the basidiomycete yeast Dioszegia hungarica PDD-24b-2 isolated from cloud water.</title>
        <authorList>
            <person name="Jarrige D."/>
            <person name="Haridas S."/>
            <person name="Bleykasten-Grosshans C."/>
            <person name="Joly M."/>
            <person name="Nadalig T."/>
            <person name="Sancelme M."/>
            <person name="Vuilleumier S."/>
            <person name="Grigoriev I.V."/>
            <person name="Amato P."/>
            <person name="Bringel F."/>
        </authorList>
    </citation>
    <scope>NUCLEOTIDE SEQUENCE</scope>
    <source>
        <strain evidence="10">PDD-24b-2</strain>
    </source>
</reference>
<dbReference type="GO" id="GO:0005975">
    <property type="term" value="P:carbohydrate metabolic process"/>
    <property type="evidence" value="ECO:0007669"/>
    <property type="project" value="InterPro"/>
</dbReference>
<dbReference type="PANTHER" id="PTHR10683:SF18">
    <property type="entry name" value="TRANSALDOLASE"/>
    <property type="match status" value="1"/>
</dbReference>
<evidence type="ECO:0000313" key="10">
    <source>
        <dbReference type="EMBL" id="KAI9631699.1"/>
    </source>
</evidence>
<dbReference type="PROSITE" id="PS00958">
    <property type="entry name" value="TRANSALDOLASE_2"/>
    <property type="match status" value="1"/>
</dbReference>
<dbReference type="InterPro" id="IPR004730">
    <property type="entry name" value="Transaldolase_1"/>
</dbReference>
<dbReference type="Gene3D" id="3.20.20.70">
    <property type="entry name" value="Aldolase class I"/>
    <property type="match status" value="1"/>
</dbReference>
<dbReference type="Pfam" id="PF00923">
    <property type="entry name" value="TAL_FSA"/>
    <property type="match status" value="1"/>
</dbReference>
<evidence type="ECO:0000256" key="8">
    <source>
        <dbReference type="ARBA" id="ARBA00048810"/>
    </source>
</evidence>
<dbReference type="EMBL" id="JAKWFO010000016">
    <property type="protein sequence ID" value="KAI9631699.1"/>
    <property type="molecule type" value="Genomic_DNA"/>
</dbReference>
<name>A0AA38H2C0_9TREE</name>
<evidence type="ECO:0000256" key="6">
    <source>
        <dbReference type="ARBA" id="ARBA00023126"/>
    </source>
</evidence>
<evidence type="ECO:0000256" key="2">
    <source>
        <dbReference type="ARBA" id="ARBA00008012"/>
    </source>
</evidence>
<comment type="similarity">
    <text evidence="2">Belongs to the transaldolase family. Type 1 subfamily.</text>
</comment>
<comment type="catalytic activity">
    <reaction evidence="8 9">
        <text>D-sedoheptulose 7-phosphate + D-glyceraldehyde 3-phosphate = D-erythrose 4-phosphate + beta-D-fructose 6-phosphate</text>
        <dbReference type="Rhea" id="RHEA:17053"/>
        <dbReference type="ChEBI" id="CHEBI:16897"/>
        <dbReference type="ChEBI" id="CHEBI:57483"/>
        <dbReference type="ChEBI" id="CHEBI:57634"/>
        <dbReference type="ChEBI" id="CHEBI:59776"/>
        <dbReference type="EC" id="2.2.1.2"/>
    </reaction>
</comment>
<dbReference type="NCBIfam" id="TIGR00874">
    <property type="entry name" value="talAB"/>
    <property type="match status" value="1"/>
</dbReference>
<keyword evidence="5 9" id="KW-0808">Transferase</keyword>
<dbReference type="GO" id="GO:0009052">
    <property type="term" value="P:pentose-phosphate shunt, non-oxidative branch"/>
    <property type="evidence" value="ECO:0007669"/>
    <property type="project" value="TreeGrafter"/>
</dbReference>
<dbReference type="GO" id="GO:0004801">
    <property type="term" value="F:transaldolase activity"/>
    <property type="evidence" value="ECO:0007669"/>
    <property type="project" value="UniProtKB-EC"/>
</dbReference>
<dbReference type="InterPro" id="IPR018225">
    <property type="entry name" value="Transaldolase_AS"/>
</dbReference>
<dbReference type="SUPFAM" id="SSF51569">
    <property type="entry name" value="Aldolase"/>
    <property type="match status" value="1"/>
</dbReference>